<proteinExistence type="predicted"/>
<gene>
    <name evidence="2" type="ORF">Q664_11770</name>
</gene>
<evidence type="ECO:0000313" key="3">
    <source>
        <dbReference type="Proteomes" id="UP000028547"/>
    </source>
</evidence>
<evidence type="ECO:0000256" key="1">
    <source>
        <dbReference type="SAM" id="SignalP"/>
    </source>
</evidence>
<dbReference type="EMBL" id="JPMI01000075">
    <property type="protein sequence ID" value="KFA92962.1"/>
    <property type="molecule type" value="Genomic_DNA"/>
</dbReference>
<reference evidence="2 3" key="1">
    <citation type="submission" date="2014-07" db="EMBL/GenBank/DDBJ databases">
        <title>Draft Genome Sequence of Gephyronic Acid Producer, Cystobacter violaceus Strain Cb vi76.</title>
        <authorList>
            <person name="Stevens D.C."/>
            <person name="Young J."/>
            <person name="Carmichael R."/>
            <person name="Tan J."/>
            <person name="Taylor R.E."/>
        </authorList>
    </citation>
    <scope>NUCLEOTIDE SEQUENCE [LARGE SCALE GENOMIC DNA]</scope>
    <source>
        <strain evidence="2 3">Cb vi76</strain>
    </source>
</reference>
<name>A0A084SWX7_9BACT</name>
<feature type="chain" id="PRO_5001781882" description="Peptidase M23" evidence="1">
    <location>
        <begin position="25"/>
        <end position="172"/>
    </location>
</feature>
<accession>A0A084SWX7</accession>
<protein>
    <recommendedName>
        <fullName evidence="4">Peptidase M23</fullName>
    </recommendedName>
</protein>
<dbReference type="Proteomes" id="UP000028547">
    <property type="component" value="Unassembled WGS sequence"/>
</dbReference>
<dbReference type="AlphaFoldDB" id="A0A084SWX7"/>
<comment type="caution">
    <text evidence="2">The sequence shown here is derived from an EMBL/GenBank/DDBJ whole genome shotgun (WGS) entry which is preliminary data.</text>
</comment>
<dbReference type="InterPro" id="IPR011055">
    <property type="entry name" value="Dup_hybrid_motif"/>
</dbReference>
<feature type="signal peptide" evidence="1">
    <location>
        <begin position="1"/>
        <end position="24"/>
    </location>
</feature>
<sequence>MPHTLKHSLAALASLALIPTVAIALEVRAPHDGTVTDTTYYSSGAFHGAVDLTGRCNLDPVDAMFAGSMYWNFTIRTTSAVCTGSGSGNQNAVSHTFADGNVFRMWHFNRTANSTDRTCDRCSLGNVGGTGAVTQALTHFQVDKNGTRNTAWYSGYTVRGEFITRGEVIGVL</sequence>
<keyword evidence="1" id="KW-0732">Signal</keyword>
<evidence type="ECO:0008006" key="4">
    <source>
        <dbReference type="Google" id="ProtNLM"/>
    </source>
</evidence>
<dbReference type="Gene3D" id="2.70.70.10">
    <property type="entry name" value="Glucose Permease (Domain IIA)"/>
    <property type="match status" value="1"/>
</dbReference>
<dbReference type="RefSeq" id="WP_043393580.1">
    <property type="nucleotide sequence ID" value="NZ_JPMI01000075.1"/>
</dbReference>
<organism evidence="2 3">
    <name type="scientific">Archangium violaceum Cb vi76</name>
    <dbReference type="NCBI Taxonomy" id="1406225"/>
    <lineage>
        <taxon>Bacteria</taxon>
        <taxon>Pseudomonadati</taxon>
        <taxon>Myxococcota</taxon>
        <taxon>Myxococcia</taxon>
        <taxon>Myxococcales</taxon>
        <taxon>Cystobacterineae</taxon>
        <taxon>Archangiaceae</taxon>
        <taxon>Archangium</taxon>
    </lineage>
</organism>
<evidence type="ECO:0000313" key="2">
    <source>
        <dbReference type="EMBL" id="KFA92962.1"/>
    </source>
</evidence>